<evidence type="ECO:0000256" key="2">
    <source>
        <dbReference type="SAM" id="MobiDB-lite"/>
    </source>
</evidence>
<feature type="compositionally biased region" description="Low complexity" evidence="2">
    <location>
        <begin position="909"/>
        <end position="920"/>
    </location>
</feature>
<evidence type="ECO:0000313" key="4">
    <source>
        <dbReference type="EMBL" id="KAI9634713.1"/>
    </source>
</evidence>
<dbReference type="PANTHER" id="PTHR37543:SF1">
    <property type="entry name" value="CCCH ZINC FINGER DNA BINDING PROTEIN (AFU_ORTHOLOGUE AFUA_5G12760)"/>
    <property type="match status" value="1"/>
</dbReference>
<dbReference type="GeneID" id="77728915"/>
<feature type="compositionally biased region" description="Low complexity" evidence="2">
    <location>
        <begin position="128"/>
        <end position="139"/>
    </location>
</feature>
<dbReference type="RefSeq" id="XP_052944490.1">
    <property type="nucleotide sequence ID" value="XM_053089710.1"/>
</dbReference>
<feature type="compositionally biased region" description="Polar residues" evidence="2">
    <location>
        <begin position="10"/>
        <end position="33"/>
    </location>
</feature>
<feature type="compositionally biased region" description="Low complexity" evidence="2">
    <location>
        <begin position="658"/>
        <end position="689"/>
    </location>
</feature>
<feature type="region of interest" description="Disordered" evidence="2">
    <location>
        <begin position="780"/>
        <end position="838"/>
    </location>
</feature>
<evidence type="ECO:0000259" key="3">
    <source>
        <dbReference type="Pfam" id="PF25540"/>
    </source>
</evidence>
<keyword evidence="5" id="KW-1185">Reference proteome</keyword>
<feature type="region of interest" description="Disordered" evidence="2">
    <location>
        <begin position="857"/>
        <end position="940"/>
    </location>
</feature>
<feature type="compositionally biased region" description="Low complexity" evidence="2">
    <location>
        <begin position="102"/>
        <end position="118"/>
    </location>
</feature>
<feature type="compositionally biased region" description="Low complexity" evidence="2">
    <location>
        <begin position="216"/>
        <end position="231"/>
    </location>
</feature>
<gene>
    <name evidence="4" type="ORF">MKK02DRAFT_37592</name>
</gene>
<reference evidence="4" key="1">
    <citation type="journal article" date="2022" name="G3 (Bethesda)">
        <title>High quality genome of the basidiomycete yeast Dioszegia hungarica PDD-24b-2 isolated from cloud water.</title>
        <authorList>
            <person name="Jarrige D."/>
            <person name="Haridas S."/>
            <person name="Bleykasten-Grosshans C."/>
            <person name="Joly M."/>
            <person name="Nadalig T."/>
            <person name="Sancelme M."/>
            <person name="Vuilleumier S."/>
            <person name="Grigoriev I.V."/>
            <person name="Amato P."/>
            <person name="Bringel F."/>
        </authorList>
    </citation>
    <scope>NUCLEOTIDE SEQUENCE</scope>
    <source>
        <strain evidence="4">PDD-24b-2</strain>
    </source>
</reference>
<evidence type="ECO:0000313" key="5">
    <source>
        <dbReference type="Proteomes" id="UP001164286"/>
    </source>
</evidence>
<dbReference type="InterPro" id="IPR057683">
    <property type="entry name" value="DUF7923"/>
</dbReference>
<keyword evidence="1" id="KW-0175">Coiled coil</keyword>
<feature type="compositionally biased region" description="Polar residues" evidence="2">
    <location>
        <begin position="159"/>
        <end position="168"/>
    </location>
</feature>
<name>A0AA38H628_9TREE</name>
<dbReference type="Pfam" id="PF25540">
    <property type="entry name" value="DUF7923"/>
    <property type="match status" value="1"/>
</dbReference>
<feature type="compositionally biased region" description="Low complexity" evidence="2">
    <location>
        <begin position="861"/>
        <end position="874"/>
    </location>
</feature>
<organism evidence="4 5">
    <name type="scientific">Dioszegia hungarica</name>
    <dbReference type="NCBI Taxonomy" id="4972"/>
    <lineage>
        <taxon>Eukaryota</taxon>
        <taxon>Fungi</taxon>
        <taxon>Dikarya</taxon>
        <taxon>Basidiomycota</taxon>
        <taxon>Agaricomycotina</taxon>
        <taxon>Tremellomycetes</taxon>
        <taxon>Tremellales</taxon>
        <taxon>Bulleribasidiaceae</taxon>
        <taxon>Dioszegia</taxon>
    </lineage>
</organism>
<comment type="caution">
    <text evidence="4">The sequence shown here is derived from an EMBL/GenBank/DDBJ whole genome shotgun (WGS) entry which is preliminary data.</text>
</comment>
<feature type="region of interest" description="Disordered" evidence="2">
    <location>
        <begin position="1"/>
        <end position="168"/>
    </location>
</feature>
<feature type="domain" description="DUF7923" evidence="3">
    <location>
        <begin position="495"/>
        <end position="617"/>
    </location>
</feature>
<feature type="compositionally biased region" description="Polar residues" evidence="2">
    <location>
        <begin position="714"/>
        <end position="736"/>
    </location>
</feature>
<proteinExistence type="predicted"/>
<feature type="region of interest" description="Disordered" evidence="2">
    <location>
        <begin position="203"/>
        <end position="247"/>
    </location>
</feature>
<protein>
    <recommendedName>
        <fullName evidence="3">DUF7923 domain-containing protein</fullName>
    </recommendedName>
</protein>
<feature type="region of interest" description="Disordered" evidence="2">
    <location>
        <begin position="647"/>
        <end position="747"/>
    </location>
</feature>
<feature type="compositionally biased region" description="Gly residues" evidence="2">
    <location>
        <begin position="924"/>
        <end position="940"/>
    </location>
</feature>
<dbReference type="AlphaFoldDB" id="A0AA38H628"/>
<sequence>MDLVDLDFSDTPSSALSLTFGSPTPDGTTQSLPLTPGSYDQWMPLVPDVTGKVTPKVAAAPLAVEEESTSAPQHEEDTVSEAETASPEKFQEEPEAPEPDEPSTSQAAASESGESTSSHLRAAAAPFQHKSPSPSQSKSLRVVSTTSPPSFFSDRADDGSQSALSIPTSPQYGIVYQPFFYGEAGYEAADVAQAAALSPSAAPFQLPPGSKPIRITSPSPTKSSPTKKVTPAQVPLPDSQPSSAPSRIVAPERAETPITHLARTMSGISITEGSIRVVGEDAPSDASDGPQTPALIKPQTADIPMSEEQAKVELEGLMDSFDEVAEMEQQLAKYVDAYSLFKGGIDEVVARLRYNLAGHTCSNITHSDELHAARQQIITLQTQLGAKLQREKEVLAAAAKVPGLEDRLVKLEATAQEAKLKEELWRNKLEKVRDRYEALEADRGHWHQREQELGKQFLELEDQLHQSTNEIGRLKAKAPATFAVVMVEFTVSVIDSSFISRGFEGGSELGRNIAAASPKGEHLLVVHIFLNVPELRKKLIQNGTIQREADLHDFLDGFRSISGLFTVIDADSPSTKIQDHLKLYRLLGAVQIILASRSGKPYQDLIESASASGRKEVYAVRGDGPDPFIFIGEDHLVSISGLMGTSEARETNTPAPRPVDTPTARPADTPAAPVETPAARPIATPATRPVDTPASVTTAPSRGRRTPPHMMRSLSISSAGTETGSRVMSPPSRTQHIPSIPPTPAAIAPAPWAQTRASAPPPVTPASKLPWWQQGNTLNDQVQSGQIKSSVPSTPADDPTPKRPAQTTRSRGLTIPVDDLGSLAGSPPDSDEDHPNVNLPHSAVKWVQRPVAYNQDAYPASSTRSRSESISSSSVGGGPSHAGRVAAQNAQAARIAALEAQERQERAGSRSVSSGARPPVNIKGRGGTGTMFGFGGQGRG</sequence>
<feature type="coiled-coil region" evidence="1">
    <location>
        <begin position="401"/>
        <end position="477"/>
    </location>
</feature>
<dbReference type="EMBL" id="JAKWFO010000006">
    <property type="protein sequence ID" value="KAI9634713.1"/>
    <property type="molecule type" value="Genomic_DNA"/>
</dbReference>
<feature type="compositionally biased region" description="Polar residues" evidence="2">
    <location>
        <begin position="780"/>
        <end position="793"/>
    </location>
</feature>
<dbReference type="PANTHER" id="PTHR37543">
    <property type="entry name" value="CCCH ZINC FINGER DNA BINDING PROTEIN (AFU_ORTHOLOGUE AFUA_5G12760)"/>
    <property type="match status" value="1"/>
</dbReference>
<feature type="compositionally biased region" description="Low complexity" evidence="2">
    <location>
        <begin position="882"/>
        <end position="899"/>
    </location>
</feature>
<dbReference type="Proteomes" id="UP001164286">
    <property type="component" value="Unassembled WGS sequence"/>
</dbReference>
<accession>A0AA38H628</accession>
<evidence type="ECO:0000256" key="1">
    <source>
        <dbReference type="SAM" id="Coils"/>
    </source>
</evidence>